<feature type="compositionally biased region" description="Polar residues" evidence="1">
    <location>
        <begin position="15"/>
        <end position="26"/>
    </location>
</feature>
<feature type="region of interest" description="Disordered" evidence="1">
    <location>
        <begin position="306"/>
        <end position="363"/>
    </location>
</feature>
<evidence type="ECO:0000313" key="2">
    <source>
        <dbReference type="EMBL" id="ROW13515.1"/>
    </source>
</evidence>
<protein>
    <recommendedName>
        <fullName evidence="4">BTB domain-containing protein</fullName>
    </recommendedName>
</protein>
<dbReference type="EMBL" id="LKEB01000019">
    <property type="protein sequence ID" value="ROW13515.1"/>
    <property type="molecule type" value="Genomic_DNA"/>
</dbReference>
<name>A0A423XBY5_9PEZI</name>
<gene>
    <name evidence="2" type="ORF">VPNG_04414</name>
</gene>
<proteinExistence type="predicted"/>
<feature type="region of interest" description="Disordered" evidence="1">
    <location>
        <begin position="1"/>
        <end position="113"/>
    </location>
</feature>
<dbReference type="STRING" id="1230097.A0A423XBY5"/>
<dbReference type="OrthoDB" id="5329403at2759"/>
<feature type="compositionally biased region" description="Pro residues" evidence="1">
    <location>
        <begin position="341"/>
        <end position="360"/>
    </location>
</feature>
<evidence type="ECO:0000256" key="1">
    <source>
        <dbReference type="SAM" id="MobiDB-lite"/>
    </source>
</evidence>
<accession>A0A423XBY5</accession>
<sequence>MAPSNAPTAVGSVANHANSTSKTHNAVSRPIVRKRIEPVIPLPYLQRRPKQPPASTQQPSPLRTNSEDAPPNPESKQAQPEADEGKDLGLANDIKPTDDGPAPPQKVEQEETGDVKVEVELDRQQSEPVFEPASAGPAAQTAAMPQPAAGELTPPGMSIWQIYGSSVFLQAFTDNVPSAPSPAAFVPPAISPVTYDRIQPPFYPVNNHPVHFRGPIPEPIRMPQHALNGPRMHQQHASNGSMVFGGFHSSNTPSPAPHTGGGFAPPLALAHEQIPVAAVDAYGRPMVPAGPVDGHASVAMTHGPMTPRSFHESQSSWNAEDSYAPKPLLNGHSGVDVGRLGPPPGVSRVPQPPHNQPPFNPEGFEVGDAMSFTEQISSMFARPDFADCEVCLVIPDQLTSVNSQHPGAPNLPLRLPAHRLILSTNRRLRKILQEQAGQSDGPRELRIASEDPYLRADALWRAIKHVYGCRYVPLPLGMQGESDVEKFHFALGYAAAGALLEVPHISINAMMEASRLLSWDTVEKALEFVLWESAIVPNRIDGPQTSLFPQLQYKHGYYVNELVEKAIMFIITNFPSNFVLDTTVDNPGYARFPASPAKQPVAEISNENAPVGQLSSRLASINIRFGDMDLSENSGHGQPAEQQQPDGYRAALSRILLNLPFEMVKFLLESNDTGGVSGWQTVQDRRRIIPSVIMQREARRKQFISRLKWDRWQQDRAPSEGLTNDDPQLVESGWNSVCWEEQCVPNAELPIMDRRWKPLGRAS</sequence>
<organism evidence="2 3">
    <name type="scientific">Cytospora leucostoma</name>
    <dbReference type="NCBI Taxonomy" id="1230097"/>
    <lineage>
        <taxon>Eukaryota</taxon>
        <taxon>Fungi</taxon>
        <taxon>Dikarya</taxon>
        <taxon>Ascomycota</taxon>
        <taxon>Pezizomycotina</taxon>
        <taxon>Sordariomycetes</taxon>
        <taxon>Sordariomycetidae</taxon>
        <taxon>Diaporthales</taxon>
        <taxon>Cytosporaceae</taxon>
        <taxon>Cytospora</taxon>
    </lineage>
</organism>
<keyword evidence="3" id="KW-1185">Reference proteome</keyword>
<feature type="compositionally biased region" description="Polar residues" evidence="1">
    <location>
        <begin position="53"/>
        <end position="64"/>
    </location>
</feature>
<dbReference type="InParanoid" id="A0A423XBY5"/>
<evidence type="ECO:0008006" key="4">
    <source>
        <dbReference type="Google" id="ProtNLM"/>
    </source>
</evidence>
<evidence type="ECO:0000313" key="3">
    <source>
        <dbReference type="Proteomes" id="UP000285146"/>
    </source>
</evidence>
<comment type="caution">
    <text evidence="2">The sequence shown here is derived from an EMBL/GenBank/DDBJ whole genome shotgun (WGS) entry which is preliminary data.</text>
</comment>
<reference evidence="2 3" key="1">
    <citation type="submission" date="2015-09" db="EMBL/GenBank/DDBJ databases">
        <title>Host preference determinants of Valsa canker pathogens revealed by comparative genomics.</title>
        <authorList>
            <person name="Yin Z."/>
            <person name="Huang L."/>
        </authorList>
    </citation>
    <scope>NUCLEOTIDE SEQUENCE [LARGE SCALE GENOMIC DNA]</scope>
    <source>
        <strain evidence="2 3">SXYLt</strain>
    </source>
</reference>
<dbReference type="AlphaFoldDB" id="A0A423XBY5"/>
<dbReference type="Proteomes" id="UP000285146">
    <property type="component" value="Unassembled WGS sequence"/>
</dbReference>